<accession>A0A0V0S1E1</accession>
<evidence type="ECO:0000313" key="1">
    <source>
        <dbReference type="EMBL" id="KRX20498.1"/>
    </source>
</evidence>
<dbReference type="EMBL" id="JYDL01000048">
    <property type="protein sequence ID" value="KRX20498.1"/>
    <property type="molecule type" value="Genomic_DNA"/>
</dbReference>
<sequence length="61" mass="7235">MIKQCYRVGKKRKNQMEIDVHKLDFEANRKFSRLNSIVVAVHISRKEKSPPQWLTNHKASD</sequence>
<proteinExistence type="predicted"/>
<name>A0A0V0S1E1_9BILA</name>
<dbReference type="Proteomes" id="UP000054630">
    <property type="component" value="Unassembled WGS sequence"/>
</dbReference>
<organism evidence="1 2">
    <name type="scientific">Trichinella nelsoni</name>
    <dbReference type="NCBI Taxonomy" id="6336"/>
    <lineage>
        <taxon>Eukaryota</taxon>
        <taxon>Metazoa</taxon>
        <taxon>Ecdysozoa</taxon>
        <taxon>Nematoda</taxon>
        <taxon>Enoplea</taxon>
        <taxon>Dorylaimia</taxon>
        <taxon>Trichinellida</taxon>
        <taxon>Trichinellidae</taxon>
        <taxon>Trichinella</taxon>
    </lineage>
</organism>
<comment type="caution">
    <text evidence="1">The sequence shown here is derived from an EMBL/GenBank/DDBJ whole genome shotgun (WGS) entry which is preliminary data.</text>
</comment>
<evidence type="ECO:0000313" key="2">
    <source>
        <dbReference type="Proteomes" id="UP000054630"/>
    </source>
</evidence>
<protein>
    <submittedName>
        <fullName evidence="1">Uncharacterized protein</fullName>
    </submittedName>
</protein>
<gene>
    <name evidence="1" type="ORF">T07_4992</name>
</gene>
<dbReference type="AlphaFoldDB" id="A0A0V0S1E1"/>
<keyword evidence="2" id="KW-1185">Reference proteome</keyword>
<reference evidence="1 2" key="1">
    <citation type="submission" date="2015-01" db="EMBL/GenBank/DDBJ databases">
        <title>Evolution of Trichinella species and genotypes.</title>
        <authorList>
            <person name="Korhonen P.K."/>
            <person name="Edoardo P."/>
            <person name="Giuseppe L.R."/>
            <person name="Gasser R.B."/>
        </authorList>
    </citation>
    <scope>NUCLEOTIDE SEQUENCE [LARGE SCALE GENOMIC DNA]</scope>
    <source>
        <strain evidence="1">ISS37</strain>
    </source>
</reference>